<proteinExistence type="predicted"/>
<evidence type="ECO:0000313" key="1">
    <source>
        <dbReference type="EMBL" id="GAG95836.1"/>
    </source>
</evidence>
<accession>X1DHC9</accession>
<comment type="caution">
    <text evidence="1">The sequence shown here is derived from an EMBL/GenBank/DDBJ whole genome shotgun (WGS) entry which is preliminary data.</text>
</comment>
<gene>
    <name evidence="1" type="ORF">S01H4_41003</name>
</gene>
<dbReference type="AlphaFoldDB" id="X1DHC9"/>
<sequence length="42" mass="5116">MYVFKVGKLSSFYCKANLKPTKELHVEFKINNRFFELFLEKK</sequence>
<protein>
    <submittedName>
        <fullName evidence="1">Uncharacterized protein</fullName>
    </submittedName>
</protein>
<reference evidence="1" key="1">
    <citation type="journal article" date="2014" name="Front. Microbiol.">
        <title>High frequency of phylogenetically diverse reductive dehalogenase-homologous genes in deep subseafloor sedimentary metagenomes.</title>
        <authorList>
            <person name="Kawai M."/>
            <person name="Futagami T."/>
            <person name="Toyoda A."/>
            <person name="Takaki Y."/>
            <person name="Nishi S."/>
            <person name="Hori S."/>
            <person name="Arai W."/>
            <person name="Tsubouchi T."/>
            <person name="Morono Y."/>
            <person name="Uchiyama I."/>
            <person name="Ito T."/>
            <person name="Fujiyama A."/>
            <person name="Inagaki F."/>
            <person name="Takami H."/>
        </authorList>
    </citation>
    <scope>NUCLEOTIDE SEQUENCE</scope>
    <source>
        <strain evidence="1">Expedition CK06-06</strain>
    </source>
</reference>
<dbReference type="EMBL" id="BART01022394">
    <property type="protein sequence ID" value="GAG95836.1"/>
    <property type="molecule type" value="Genomic_DNA"/>
</dbReference>
<organism evidence="1">
    <name type="scientific">marine sediment metagenome</name>
    <dbReference type="NCBI Taxonomy" id="412755"/>
    <lineage>
        <taxon>unclassified sequences</taxon>
        <taxon>metagenomes</taxon>
        <taxon>ecological metagenomes</taxon>
    </lineage>
</organism>
<name>X1DHC9_9ZZZZ</name>